<reference evidence="1 2" key="1">
    <citation type="submission" date="2016-11" db="EMBL/GenBank/DDBJ databases">
        <title>The macronuclear genome of Stentor coeruleus: a giant cell with tiny introns.</title>
        <authorList>
            <person name="Slabodnick M."/>
            <person name="Ruby J.G."/>
            <person name="Reiff S.B."/>
            <person name="Swart E.C."/>
            <person name="Gosai S."/>
            <person name="Prabakaran S."/>
            <person name="Witkowska E."/>
            <person name="Larue G.E."/>
            <person name="Fisher S."/>
            <person name="Freeman R.M."/>
            <person name="Gunawardena J."/>
            <person name="Chu W."/>
            <person name="Stover N.A."/>
            <person name="Gregory B.D."/>
            <person name="Nowacki M."/>
            <person name="Derisi J."/>
            <person name="Roy S.W."/>
            <person name="Marshall W.F."/>
            <person name="Sood P."/>
        </authorList>
    </citation>
    <scope>NUCLEOTIDE SEQUENCE [LARGE SCALE GENOMIC DNA]</scope>
    <source>
        <strain evidence="1">WM001</strain>
    </source>
</reference>
<gene>
    <name evidence="1" type="ORF">SteCoe_11070</name>
</gene>
<accession>A0A1R2CDZ9</accession>
<sequence length="830" mass="97150">MSTEYCESDFGNTFNYYFEKPEKKYSIFLQWLLSSVFQEEFEDIQVSNLNPCIVKCQNNNSNYLITIIDHLSHDDIQNIIQKLSHNYNFKNITIKKQICYTLVRNTWTILIKEDFFLKVNLLNFLAKAIYTKSKKIPLETTLNLIINLVTISLKILEKNPCFNNITMKNIFFIYKESKILSTTPQISFDFCSFDTVNDILTKNNYDERSCCNCLQKIALIFYCCLTLTVEYGDFIELMNKNPDLLIKNLPKIPGIEYFFNKFMNLDIKDIAKNKYFKTCAYILDPKGNLANPSIPALLGAFYFTNKFISLTAFDILASNLDLFKSTENELFTFKIQSKIIAFLNKFDSFDKKNCLFTIVFISKVLNYKKGIYFSHSIILFHKLASCKSLDLADQEIRKELLALLQQMKNIPTLTIVNILNKANIFENLLSQYYEESKFILKFLPFSGFNALDTIKNLKKINVHAYNFKCINLLYLIPIHFRLGQTFSIMDLIEEIINIYMKNLFSVQEKVKILRIIMKIVYELMHAGKECKKFNLDGCCYKNSQKYRVSPIMLECKSCNSLYCLSCGQLHANALHEVEYLTHSMLAKKSKLECKGKDIEYNEKEYNFNQQLIPAFTIFSLDNKVCENDYDVYTSQEILISNTTETHISYYTELSFEELNSEDLIINIINTGITFNNYLTQCKKNNIFICKMPHIGDYDTLGLGFTTDKYLFFTYNGFRLGKFIEFTADVVKIEVKIRNFLGKAVVKNPDYSIYTGEGFFYMEKLMILKYPNILKSYKILMKMHKNNYKLIDTTKDLIVLDIKDLYSESDVKNIIKEMKCEEKDKKECRTF</sequence>
<dbReference type="AlphaFoldDB" id="A0A1R2CDZ9"/>
<proteinExistence type="predicted"/>
<name>A0A1R2CDZ9_9CILI</name>
<organism evidence="1 2">
    <name type="scientific">Stentor coeruleus</name>
    <dbReference type="NCBI Taxonomy" id="5963"/>
    <lineage>
        <taxon>Eukaryota</taxon>
        <taxon>Sar</taxon>
        <taxon>Alveolata</taxon>
        <taxon>Ciliophora</taxon>
        <taxon>Postciliodesmatophora</taxon>
        <taxon>Heterotrichea</taxon>
        <taxon>Heterotrichida</taxon>
        <taxon>Stentoridae</taxon>
        <taxon>Stentor</taxon>
    </lineage>
</organism>
<protein>
    <submittedName>
        <fullName evidence="1">Uncharacterized protein</fullName>
    </submittedName>
</protein>
<dbReference type="EMBL" id="MPUH01000182">
    <property type="protein sequence ID" value="OMJ87229.1"/>
    <property type="molecule type" value="Genomic_DNA"/>
</dbReference>
<comment type="caution">
    <text evidence="1">The sequence shown here is derived from an EMBL/GenBank/DDBJ whole genome shotgun (WGS) entry which is preliminary data.</text>
</comment>
<dbReference type="Proteomes" id="UP000187209">
    <property type="component" value="Unassembled WGS sequence"/>
</dbReference>
<evidence type="ECO:0000313" key="2">
    <source>
        <dbReference type="Proteomes" id="UP000187209"/>
    </source>
</evidence>
<evidence type="ECO:0000313" key="1">
    <source>
        <dbReference type="EMBL" id="OMJ87229.1"/>
    </source>
</evidence>
<keyword evidence="2" id="KW-1185">Reference proteome</keyword>